<proteinExistence type="predicted"/>
<organism evidence="1 2">
    <name type="scientific">Anaplasma phagocytophilum str. NCH-1</name>
    <dbReference type="NCBI Taxonomy" id="1359161"/>
    <lineage>
        <taxon>Bacteria</taxon>
        <taxon>Pseudomonadati</taxon>
        <taxon>Pseudomonadota</taxon>
        <taxon>Alphaproteobacteria</taxon>
        <taxon>Rickettsiales</taxon>
        <taxon>Anaplasmataceae</taxon>
        <taxon>Anaplasma</taxon>
        <taxon>phagocytophilum group</taxon>
    </lineage>
</organism>
<dbReference type="EMBL" id="LANT01000010">
    <property type="protein sequence ID" value="KJV59419.1"/>
    <property type="molecule type" value="Genomic_DNA"/>
</dbReference>
<evidence type="ECO:0000313" key="2">
    <source>
        <dbReference type="Proteomes" id="UP000033754"/>
    </source>
</evidence>
<dbReference type="PATRIC" id="fig|1359161.3.peg.1703"/>
<comment type="caution">
    <text evidence="1">The sequence shown here is derived from an EMBL/GenBank/DDBJ whole genome shotgun (WGS) entry which is preliminary data.</text>
</comment>
<gene>
    <name evidence="1" type="ORF">EPHNCH_1495</name>
</gene>
<dbReference type="AlphaFoldDB" id="A0A0F3MXX5"/>
<sequence length="42" mass="4784">MQAGCYAAEQYFPELVQVILMLDSEVSGMQYMSSFAWAAWVM</sequence>
<protein>
    <submittedName>
        <fullName evidence="1">Uncharacterized protein</fullName>
    </submittedName>
</protein>
<dbReference type="Proteomes" id="UP000033754">
    <property type="component" value="Unassembled WGS sequence"/>
</dbReference>
<name>A0A0F3MXX5_ANAPH</name>
<evidence type="ECO:0000313" key="1">
    <source>
        <dbReference type="EMBL" id="KJV59419.1"/>
    </source>
</evidence>
<reference evidence="1 2" key="1">
    <citation type="submission" date="2015-01" db="EMBL/GenBank/DDBJ databases">
        <title>Genome Sequencing of Rickettsiales.</title>
        <authorList>
            <person name="Daugherty S.C."/>
            <person name="Su Q."/>
            <person name="Abolude K."/>
            <person name="Beier-Sexton M."/>
            <person name="Carlyon J.A."/>
            <person name="Carter R."/>
            <person name="Day N.P."/>
            <person name="Dumler S.J."/>
            <person name="Dyachenko V."/>
            <person name="Godinez A."/>
            <person name="Kurtti T.J."/>
            <person name="Lichay M."/>
            <person name="Mullins K.E."/>
            <person name="Ott S."/>
            <person name="Pappas-Brown V."/>
            <person name="Paris D.H."/>
            <person name="Patel P."/>
            <person name="Richards A.L."/>
            <person name="Sadzewicz L."/>
            <person name="Sears K."/>
            <person name="Seidman D."/>
            <person name="Sengamalay N."/>
            <person name="Stenos J."/>
            <person name="Tallon L.J."/>
            <person name="Vincent G."/>
            <person name="Fraser C.M."/>
            <person name="Munderloh U."/>
            <person name="Dunning-Hotopp J.C."/>
        </authorList>
    </citation>
    <scope>NUCLEOTIDE SEQUENCE [LARGE SCALE GENOMIC DNA]</scope>
    <source>
        <strain evidence="1 2">NCH-1</strain>
    </source>
</reference>
<accession>A0A0F3MXX5</accession>